<accession>A0A1I1DAI5</accession>
<organism evidence="1 2">
    <name type="scientific">Brevinema andersonii</name>
    <dbReference type="NCBI Taxonomy" id="34097"/>
    <lineage>
        <taxon>Bacteria</taxon>
        <taxon>Pseudomonadati</taxon>
        <taxon>Spirochaetota</taxon>
        <taxon>Spirochaetia</taxon>
        <taxon>Brevinematales</taxon>
        <taxon>Brevinemataceae</taxon>
        <taxon>Brevinema</taxon>
    </lineage>
</organism>
<name>A0A1I1DAI5_BREAD</name>
<dbReference type="EMBL" id="FOKY01000001">
    <property type="protein sequence ID" value="SFB71346.1"/>
    <property type="molecule type" value="Genomic_DNA"/>
</dbReference>
<evidence type="ECO:0000313" key="2">
    <source>
        <dbReference type="Proteomes" id="UP000240042"/>
    </source>
</evidence>
<keyword evidence="2" id="KW-1185">Reference proteome</keyword>
<protein>
    <submittedName>
        <fullName evidence="1">Uncharacterized protein</fullName>
    </submittedName>
</protein>
<dbReference type="AlphaFoldDB" id="A0A1I1DAI5"/>
<sequence length="77" mass="8492">MKHSFSHLLFGAALMLTYFGSNDKVIIPVSSIRVINTTTVLTGPAKSSRVTQIIFNSGTSSIKVQESLEEIYEMINK</sequence>
<proteinExistence type="predicted"/>
<dbReference type="RefSeq" id="WP_092317964.1">
    <property type="nucleotide sequence ID" value="NZ_FOKY01000001.1"/>
</dbReference>
<evidence type="ECO:0000313" key="1">
    <source>
        <dbReference type="EMBL" id="SFB71346.1"/>
    </source>
</evidence>
<gene>
    <name evidence="1" type="ORF">SAMN02745150_00419</name>
</gene>
<reference evidence="2" key="1">
    <citation type="submission" date="2016-10" db="EMBL/GenBank/DDBJ databases">
        <authorList>
            <person name="Varghese N."/>
            <person name="Submissions S."/>
        </authorList>
    </citation>
    <scope>NUCLEOTIDE SEQUENCE [LARGE SCALE GENOMIC DNA]</scope>
    <source>
        <strain evidence="2">ATCC 43811</strain>
    </source>
</reference>
<dbReference type="STRING" id="34097.SAMN02745150_00419"/>
<dbReference type="Proteomes" id="UP000240042">
    <property type="component" value="Unassembled WGS sequence"/>
</dbReference>